<keyword evidence="1" id="KW-0472">Membrane</keyword>
<dbReference type="Proteomes" id="UP000824260">
    <property type="component" value="Unassembled WGS sequence"/>
</dbReference>
<reference evidence="2" key="1">
    <citation type="submission" date="2020-10" db="EMBL/GenBank/DDBJ databases">
        <authorList>
            <person name="Gilroy R."/>
        </authorList>
    </citation>
    <scope>NUCLEOTIDE SEQUENCE</scope>
    <source>
        <strain evidence="2">ChiSjej6B24-2974</strain>
    </source>
</reference>
<reference evidence="2" key="2">
    <citation type="journal article" date="2021" name="PeerJ">
        <title>Extensive microbial diversity within the chicken gut microbiome revealed by metagenomics and culture.</title>
        <authorList>
            <person name="Gilroy R."/>
            <person name="Ravi A."/>
            <person name="Getino M."/>
            <person name="Pursley I."/>
            <person name="Horton D.L."/>
            <person name="Alikhan N.F."/>
            <person name="Baker D."/>
            <person name="Gharbi K."/>
            <person name="Hall N."/>
            <person name="Watson M."/>
            <person name="Adriaenssens E.M."/>
            <person name="Foster-Nyarko E."/>
            <person name="Jarju S."/>
            <person name="Secka A."/>
            <person name="Antonio M."/>
            <person name="Oren A."/>
            <person name="Chaudhuri R.R."/>
            <person name="La Ragione R."/>
            <person name="Hildebrand F."/>
            <person name="Pallen M.J."/>
        </authorList>
    </citation>
    <scope>NUCLEOTIDE SEQUENCE</scope>
    <source>
        <strain evidence="2">ChiSjej6B24-2974</strain>
    </source>
</reference>
<evidence type="ECO:0000313" key="2">
    <source>
        <dbReference type="EMBL" id="HIQ82867.1"/>
    </source>
</evidence>
<gene>
    <name evidence="2" type="ORF">IAA52_07160</name>
</gene>
<dbReference type="EMBL" id="DVFZ01000070">
    <property type="protein sequence ID" value="HIQ82867.1"/>
    <property type="molecule type" value="Genomic_DNA"/>
</dbReference>
<evidence type="ECO:0000256" key="1">
    <source>
        <dbReference type="SAM" id="Phobius"/>
    </source>
</evidence>
<keyword evidence="1" id="KW-1133">Transmembrane helix</keyword>
<sequence>MSTVVTTQADDLRAFFTRAKPYYRELFNMAHAICGNYELAEYAVQSAILECFRQGGLRSRAGLHENLRAQTRARALEQTNIIDDAELTWDGFREDAIDGAQGDIILQAASQESVDGRRVLMLRYGCGLRTRDIAHLTGIPASQVTGVLSRFESRVKRRLPPRERARAESRIVRSARAWLERQSDGVPDPGSVYRSLEAELMETGAPGRRVSRWVFSVLAVLLALFLAALFWLLMILLEPPQMEEPGQIAVETAAPTAVMDDFSAIE</sequence>
<keyword evidence="1" id="KW-0812">Transmembrane</keyword>
<dbReference type="AlphaFoldDB" id="A0A9D1CWA2"/>
<comment type="caution">
    <text evidence="2">The sequence shown here is derived from an EMBL/GenBank/DDBJ whole genome shotgun (WGS) entry which is preliminary data.</text>
</comment>
<evidence type="ECO:0000313" key="3">
    <source>
        <dbReference type="Proteomes" id="UP000824260"/>
    </source>
</evidence>
<protein>
    <submittedName>
        <fullName evidence="2">Sigma-70 family RNA polymerase sigma factor</fullName>
    </submittedName>
</protein>
<accession>A0A9D1CWA2</accession>
<proteinExistence type="predicted"/>
<feature type="transmembrane region" description="Helical" evidence="1">
    <location>
        <begin position="213"/>
        <end position="237"/>
    </location>
</feature>
<organism evidence="2 3">
    <name type="scientific">Candidatus Pullichristensenella stercorigallinarum</name>
    <dbReference type="NCBI Taxonomy" id="2840909"/>
    <lineage>
        <taxon>Bacteria</taxon>
        <taxon>Bacillati</taxon>
        <taxon>Bacillota</taxon>
        <taxon>Clostridia</taxon>
        <taxon>Candidatus Pullichristensenella</taxon>
    </lineage>
</organism>
<name>A0A9D1CWA2_9FIRM</name>